<accession>A0A0W0RUP9</accession>
<feature type="transmembrane region" description="Helical" evidence="8">
    <location>
        <begin position="360"/>
        <end position="377"/>
    </location>
</feature>
<dbReference type="InterPro" id="IPR027463">
    <property type="entry name" value="AcrB_DN_DC_subdom"/>
</dbReference>
<dbReference type="PANTHER" id="PTHR32063">
    <property type="match status" value="1"/>
</dbReference>
<dbReference type="SUPFAM" id="SSF82714">
    <property type="entry name" value="Multidrug efflux transporter AcrB TolC docking domain, DN and DC subdomains"/>
    <property type="match status" value="2"/>
</dbReference>
<dbReference type="PATRIC" id="fig|447.4.peg.1285"/>
<keyword evidence="3" id="KW-1003">Cell membrane</keyword>
<dbReference type="Gene3D" id="1.20.1640.10">
    <property type="entry name" value="Multidrug efflux transporter AcrB transmembrane domain"/>
    <property type="match status" value="2"/>
</dbReference>
<sequence length="1032" mass="112077">MNLSSLFIKKPIATILLAFGLSCAGILAFNLLPVAPLPQIDFPTITVQAQLPGGSPEIMATSVAAPLERQIGRIAGVTQLTSSSTLGQTNIIVQFNLSRDIDGAARDIQAAINASLSQLPTNLTNNPTYRKVNPADAPIMIIALTSDKYTPGQMYDVASTILQQKILRLEGIGQVNVGGSSLPAVRIEINPTALNQYGIGLNQLATTIANANVNLAKGQLIHNDTVSIINNNDQMHKASEYAPLIINYFNNQPIRLSDVAHVFDSVADVHAAGLANGKPAVLLVLFKQPGANVIKTVDHVKQILPQLEASISKDIKLNILMDRTTTIRTSLHDVELTLLIAMCLVIFVTYLFLGSLRAMMIPGIAVPLSLLGTFAVMKLLNYSLDNLSLMALTISTGFVVDDAVVVLENISRHIAMGKKPMQAAFDGSKEIGFTVLSISISLIAVFIPVLFMSGIVGRLFREFVVTLSIAILISLVVSLTLTPMMCSRMLHENEGEKSNFFMRFTERVRLRYANGLHWALLHPGLMLILTVATVLLTAYLFVVIPKGFFPQQNTDRIAGSLQADQNISFQAMKKKLIQYVAEIYKDPAVANVAAFIGSGPGNNTANTGSVFIILKPSQENNTTTDQVIARLRSKLSLITGATLYMQSAQDLTVGGRQSAAQFQYTVTADNLKDLTTWTPRIMEELAKIQGIADLNNDQLNHGLQIYVDVDHDTASRFGITPEQIDQVLYHAFGQSQISVMYMPMNQYFVVMNVAQKYWQSPAVLDEIYVKSSAGDKVPLSAFASFKPGSTLLSVNHLGQAPAATFSFNLIPGTSLGAVVKKISTAVNKMNLPPTMRGVFQGTAQAFQESFANEKYLIMTAILAVYIVLGMLYESLIHPITILSTLPSAGVGALLALLLFKSDLSIIALIGMILLIGIVKKNAIMMIDFALEAERLDNKSPREAIYEAALLRFRPIIMTTMAAILGAMPLVIGFGVGSELRRPLGITIVGGLLMSQLLTLYTTPVIYLAMDTAGIRFRNFMKQFKLRGVYGHS</sequence>
<dbReference type="RefSeq" id="WP_058458870.1">
    <property type="nucleotide sequence ID" value="NZ_CAAAIY010000012.1"/>
</dbReference>
<dbReference type="AlphaFoldDB" id="A0A0W0RUP9"/>
<keyword evidence="6 8" id="KW-1133">Transmembrane helix</keyword>
<feature type="transmembrane region" description="Helical" evidence="8">
    <location>
        <begin position="431"/>
        <end position="451"/>
    </location>
</feature>
<dbReference type="Gene3D" id="3.30.70.1320">
    <property type="entry name" value="Multidrug efflux transporter AcrB pore domain like"/>
    <property type="match status" value="1"/>
</dbReference>
<feature type="transmembrane region" description="Helical" evidence="8">
    <location>
        <begin position="463"/>
        <end position="481"/>
    </location>
</feature>
<feature type="transmembrane region" description="Helical" evidence="8">
    <location>
        <begin position="336"/>
        <end position="353"/>
    </location>
</feature>
<evidence type="ECO:0000313" key="10">
    <source>
        <dbReference type="Proteomes" id="UP000054695"/>
    </source>
</evidence>
<feature type="transmembrane region" description="Helical" evidence="8">
    <location>
        <begin position="905"/>
        <end position="930"/>
    </location>
</feature>
<dbReference type="GO" id="GO:0042910">
    <property type="term" value="F:xenobiotic transmembrane transporter activity"/>
    <property type="evidence" value="ECO:0007669"/>
    <property type="project" value="TreeGrafter"/>
</dbReference>
<dbReference type="SUPFAM" id="SSF82693">
    <property type="entry name" value="Multidrug efflux transporter AcrB pore domain, PN1, PN2, PC1 and PC2 subdomains"/>
    <property type="match status" value="4"/>
</dbReference>
<gene>
    <name evidence="9" type="primary">mdtC</name>
    <name evidence="9" type="ORF">Lboz_1202</name>
</gene>
<dbReference type="FunFam" id="1.20.1640.10:FF:000001">
    <property type="entry name" value="Efflux pump membrane transporter"/>
    <property type="match status" value="1"/>
</dbReference>
<dbReference type="EMBL" id="LNXU01000013">
    <property type="protein sequence ID" value="KTC74803.1"/>
    <property type="molecule type" value="Genomic_DNA"/>
</dbReference>
<keyword evidence="2" id="KW-0813">Transport</keyword>
<dbReference type="OrthoDB" id="9759330at2"/>
<feature type="transmembrane region" description="Helical" evidence="8">
    <location>
        <begin position="855"/>
        <end position="872"/>
    </location>
</feature>
<comment type="caution">
    <text evidence="9">The sequence shown here is derived from an EMBL/GenBank/DDBJ whole genome shotgun (WGS) entry which is preliminary data.</text>
</comment>
<dbReference type="Proteomes" id="UP000054695">
    <property type="component" value="Unassembled WGS sequence"/>
</dbReference>
<keyword evidence="7 8" id="KW-0472">Membrane</keyword>
<evidence type="ECO:0000256" key="5">
    <source>
        <dbReference type="ARBA" id="ARBA00022692"/>
    </source>
</evidence>
<dbReference type="SUPFAM" id="SSF82866">
    <property type="entry name" value="Multidrug efflux transporter AcrB transmembrane domain"/>
    <property type="match status" value="2"/>
</dbReference>
<dbReference type="Pfam" id="PF00873">
    <property type="entry name" value="ACR_tran"/>
    <property type="match status" value="1"/>
</dbReference>
<evidence type="ECO:0000256" key="2">
    <source>
        <dbReference type="ARBA" id="ARBA00022448"/>
    </source>
</evidence>
<dbReference type="InterPro" id="IPR001036">
    <property type="entry name" value="Acrflvin-R"/>
</dbReference>
<keyword evidence="10" id="KW-1185">Reference proteome</keyword>
<evidence type="ECO:0000256" key="3">
    <source>
        <dbReference type="ARBA" id="ARBA00022475"/>
    </source>
</evidence>
<reference evidence="9 10" key="1">
    <citation type="submission" date="2015-11" db="EMBL/GenBank/DDBJ databases">
        <title>Genomic analysis of 38 Legionella species identifies large and diverse effector repertoires.</title>
        <authorList>
            <person name="Burstein D."/>
            <person name="Amaro F."/>
            <person name="Zusman T."/>
            <person name="Lifshitz Z."/>
            <person name="Cohen O."/>
            <person name="Gilbert J.A."/>
            <person name="Pupko T."/>
            <person name="Shuman H.A."/>
            <person name="Segal G."/>
        </authorList>
    </citation>
    <scope>NUCLEOTIDE SEQUENCE [LARGE SCALE GENOMIC DNA]</scope>
    <source>
        <strain evidence="9 10">WIGA</strain>
    </source>
</reference>
<dbReference type="PRINTS" id="PR00702">
    <property type="entry name" value="ACRIFLAVINRP"/>
</dbReference>
<dbReference type="Gene3D" id="3.30.2090.10">
    <property type="entry name" value="Multidrug efflux transporter AcrB TolC docking domain, DN and DC subdomains"/>
    <property type="match status" value="2"/>
</dbReference>
<dbReference type="PANTHER" id="PTHR32063:SF34">
    <property type="entry name" value="MULTIDRUG RESISTANCE PROTEIN MDTC"/>
    <property type="match status" value="1"/>
</dbReference>
<feature type="transmembrane region" description="Helical" evidence="8">
    <location>
        <begin position="519"/>
        <end position="542"/>
    </location>
</feature>
<proteinExistence type="predicted"/>
<dbReference type="FunFam" id="3.30.70.1430:FF:000001">
    <property type="entry name" value="Efflux pump membrane transporter"/>
    <property type="match status" value="1"/>
</dbReference>
<evidence type="ECO:0000256" key="7">
    <source>
        <dbReference type="ARBA" id="ARBA00023136"/>
    </source>
</evidence>
<protein>
    <submittedName>
        <fullName evidence="9">Multidrug efflux system, subunit C</fullName>
    </submittedName>
</protein>
<evidence type="ECO:0000256" key="4">
    <source>
        <dbReference type="ARBA" id="ARBA00022519"/>
    </source>
</evidence>
<dbReference type="STRING" id="447.Lboz_1202"/>
<name>A0A0W0RUP9_LEGBO</name>
<evidence type="ECO:0000256" key="6">
    <source>
        <dbReference type="ARBA" id="ARBA00022989"/>
    </source>
</evidence>
<keyword evidence="4" id="KW-0997">Cell inner membrane</keyword>
<dbReference type="GO" id="GO:0005886">
    <property type="term" value="C:plasma membrane"/>
    <property type="evidence" value="ECO:0007669"/>
    <property type="project" value="UniProtKB-SubCell"/>
</dbReference>
<evidence type="ECO:0000313" key="9">
    <source>
        <dbReference type="EMBL" id="KTC74803.1"/>
    </source>
</evidence>
<organism evidence="9 10">
    <name type="scientific">Legionella bozemanae</name>
    <name type="common">Fluoribacter bozemanae</name>
    <dbReference type="NCBI Taxonomy" id="447"/>
    <lineage>
        <taxon>Bacteria</taxon>
        <taxon>Pseudomonadati</taxon>
        <taxon>Pseudomonadota</taxon>
        <taxon>Gammaproteobacteria</taxon>
        <taxon>Legionellales</taxon>
        <taxon>Legionellaceae</taxon>
        <taxon>Legionella</taxon>
    </lineage>
</organism>
<feature type="transmembrane region" description="Helical" evidence="8">
    <location>
        <begin position="983"/>
        <end position="1008"/>
    </location>
</feature>
<feature type="transmembrane region" description="Helical" evidence="8">
    <location>
        <begin position="950"/>
        <end position="971"/>
    </location>
</feature>
<dbReference type="Gene3D" id="3.30.70.1430">
    <property type="entry name" value="Multidrug efflux transporter AcrB pore domain"/>
    <property type="match status" value="2"/>
</dbReference>
<comment type="subcellular location">
    <subcellularLocation>
        <location evidence="1">Cell inner membrane</location>
        <topology evidence="1">Multi-pass membrane protein</topology>
    </subcellularLocation>
</comment>
<evidence type="ECO:0000256" key="8">
    <source>
        <dbReference type="SAM" id="Phobius"/>
    </source>
</evidence>
<dbReference type="Gene3D" id="3.30.70.1440">
    <property type="entry name" value="Multidrug efflux transporter AcrB pore domain"/>
    <property type="match status" value="1"/>
</dbReference>
<evidence type="ECO:0000256" key="1">
    <source>
        <dbReference type="ARBA" id="ARBA00004429"/>
    </source>
</evidence>
<keyword evidence="5 8" id="KW-0812">Transmembrane</keyword>